<name>F6SPS4_ORNAN</name>
<dbReference type="GO" id="GO:0043161">
    <property type="term" value="P:proteasome-mediated ubiquitin-dependent protein catabolic process"/>
    <property type="evidence" value="ECO:0000318"/>
    <property type="project" value="GO_Central"/>
</dbReference>
<dbReference type="Ensembl" id="ENSOANT00000024004.4">
    <property type="protein sequence ID" value="ENSOANP00000024000.4"/>
    <property type="gene ID" value="ENSOANG00000015244.4"/>
</dbReference>
<dbReference type="GO" id="GO:0030674">
    <property type="term" value="F:protein-macromolecule adaptor activity"/>
    <property type="evidence" value="ECO:0007669"/>
    <property type="project" value="Ensembl"/>
</dbReference>
<keyword evidence="20" id="KW-0732">Signal</keyword>
<comment type="function">
    <text evidence="15">Membrane-bound E3 ubiquitin ligase that plays a role in several processes including apoptosis regulation or reticulum endoplasmic stress. Has anti-apoptotic activity, both for apoptosis triggered via death-receptors and via mitochondrial factors. Contributes to the dynamic control of IRE1/ERN1 signaling during ER stress by inducing BAX inhibitor 1/TMBIM6 proteasomal degradation. Promotes the activation of TGF-beta signaling by mediating the 'Lys-63'-linked ubiquitination of TGFBR1 which is critical to activate the pathway. Together with NGFR, negatively regulates NF-kappa-B and JNK-related signaling pathways. Promotes the proteasome-mediated degradation of PNPLA3, a protein involveld in lipid metabolism.</text>
</comment>
<proteinExistence type="predicted"/>
<feature type="domain" description="SAM" evidence="22">
    <location>
        <begin position="226"/>
        <end position="293"/>
    </location>
</feature>
<evidence type="ECO:0000313" key="24">
    <source>
        <dbReference type="Proteomes" id="UP000002279"/>
    </source>
</evidence>
<evidence type="ECO:0000256" key="14">
    <source>
        <dbReference type="ARBA" id="ARBA00023180"/>
    </source>
</evidence>
<feature type="transmembrane region" description="Helical" evidence="19">
    <location>
        <begin position="404"/>
        <end position="424"/>
    </location>
</feature>
<evidence type="ECO:0000256" key="19">
    <source>
        <dbReference type="SAM" id="Phobius"/>
    </source>
</evidence>
<dbReference type="Proteomes" id="UP000002279">
    <property type="component" value="Chromosome 2"/>
</dbReference>
<dbReference type="GO" id="GO:0070936">
    <property type="term" value="P:protein K48-linked ubiquitination"/>
    <property type="evidence" value="ECO:0007669"/>
    <property type="project" value="Ensembl"/>
</dbReference>
<evidence type="ECO:0000259" key="22">
    <source>
        <dbReference type="PROSITE" id="PS50105"/>
    </source>
</evidence>
<dbReference type="GO" id="GO:0043066">
    <property type="term" value="P:negative regulation of apoptotic process"/>
    <property type="evidence" value="ECO:0007669"/>
    <property type="project" value="Ensembl"/>
</dbReference>
<keyword evidence="13 19" id="KW-0472">Membrane</keyword>
<feature type="transmembrane region" description="Helical" evidence="19">
    <location>
        <begin position="445"/>
        <end position="470"/>
    </location>
</feature>
<evidence type="ECO:0000313" key="23">
    <source>
        <dbReference type="Ensembl" id="ENSOANP00000024000.4"/>
    </source>
</evidence>
<dbReference type="SUPFAM" id="SSF57850">
    <property type="entry name" value="RING/U-box"/>
    <property type="match status" value="1"/>
</dbReference>
<dbReference type="Gene3D" id="3.30.40.10">
    <property type="entry name" value="Zinc/RING finger domain, C3HC4 (zinc finger)"/>
    <property type="match status" value="1"/>
</dbReference>
<dbReference type="GO" id="GO:0070534">
    <property type="term" value="P:protein K63-linked ubiquitination"/>
    <property type="evidence" value="ECO:0007669"/>
    <property type="project" value="Ensembl"/>
</dbReference>
<evidence type="ECO:0000256" key="2">
    <source>
        <dbReference type="ARBA" id="ARBA00004477"/>
    </source>
</evidence>
<organism evidence="23 24">
    <name type="scientific">Ornithorhynchus anatinus</name>
    <name type="common">Duckbill platypus</name>
    <dbReference type="NCBI Taxonomy" id="9258"/>
    <lineage>
        <taxon>Eukaryota</taxon>
        <taxon>Metazoa</taxon>
        <taxon>Chordata</taxon>
        <taxon>Craniata</taxon>
        <taxon>Vertebrata</taxon>
        <taxon>Euteleostomi</taxon>
        <taxon>Mammalia</taxon>
        <taxon>Monotremata</taxon>
        <taxon>Ornithorhynchidae</taxon>
        <taxon>Ornithorhynchus</taxon>
    </lineage>
</organism>
<keyword evidence="14" id="KW-0325">Glycoprotein</keyword>
<reference evidence="23" key="3">
    <citation type="submission" date="2025-09" db="UniProtKB">
        <authorList>
            <consortium name="Ensembl"/>
        </authorList>
    </citation>
    <scope>IDENTIFICATION</scope>
    <source>
        <strain evidence="23">Glennie</strain>
    </source>
</reference>
<dbReference type="GO" id="GO:0051865">
    <property type="term" value="P:protein autoubiquitination"/>
    <property type="evidence" value="ECO:0007669"/>
    <property type="project" value="Ensembl"/>
</dbReference>
<dbReference type="SMART" id="SM00184">
    <property type="entry name" value="RING"/>
    <property type="match status" value="1"/>
</dbReference>
<evidence type="ECO:0000256" key="16">
    <source>
        <dbReference type="ARBA" id="ARBA00062081"/>
    </source>
</evidence>
<evidence type="ECO:0000256" key="1">
    <source>
        <dbReference type="ARBA" id="ARBA00000900"/>
    </source>
</evidence>
<dbReference type="InterPro" id="IPR001660">
    <property type="entry name" value="SAM"/>
</dbReference>
<keyword evidence="10" id="KW-0862">Zinc</keyword>
<accession>F6SPS4</accession>
<evidence type="ECO:0000256" key="11">
    <source>
        <dbReference type="ARBA" id="ARBA00022843"/>
    </source>
</evidence>
<dbReference type="GO" id="GO:1903895">
    <property type="term" value="P:negative regulation of IRE1-mediated unfolded protein response"/>
    <property type="evidence" value="ECO:0007669"/>
    <property type="project" value="Ensembl"/>
</dbReference>
<dbReference type="PROSITE" id="PS50089">
    <property type="entry name" value="ZF_RING_2"/>
    <property type="match status" value="1"/>
</dbReference>
<evidence type="ECO:0000256" key="3">
    <source>
        <dbReference type="ARBA" id="ARBA00012483"/>
    </source>
</evidence>
<dbReference type="InterPro" id="IPR013761">
    <property type="entry name" value="SAM/pointed_sf"/>
</dbReference>
<evidence type="ECO:0000256" key="4">
    <source>
        <dbReference type="ARBA" id="ARBA00022679"/>
    </source>
</evidence>
<keyword evidence="12 19" id="KW-1133">Transmembrane helix</keyword>
<dbReference type="GO" id="GO:0006915">
    <property type="term" value="P:apoptotic process"/>
    <property type="evidence" value="ECO:0007669"/>
    <property type="project" value="UniProtKB-KW"/>
</dbReference>
<reference evidence="23" key="2">
    <citation type="submission" date="2025-08" db="UniProtKB">
        <authorList>
            <consortium name="Ensembl"/>
        </authorList>
    </citation>
    <scope>IDENTIFICATION</scope>
    <source>
        <strain evidence="23">Glennie</strain>
    </source>
</reference>
<evidence type="ECO:0000256" key="12">
    <source>
        <dbReference type="ARBA" id="ARBA00022989"/>
    </source>
</evidence>
<evidence type="ECO:0000256" key="10">
    <source>
        <dbReference type="ARBA" id="ARBA00022833"/>
    </source>
</evidence>
<reference evidence="23 24" key="1">
    <citation type="journal article" date="2008" name="Nature">
        <title>Genome analysis of the platypus reveals unique signatures of evolution.</title>
        <authorList>
            <person name="Warren W.C."/>
            <person name="Hillier L.W."/>
            <person name="Marshall Graves J.A."/>
            <person name="Birney E."/>
            <person name="Ponting C.P."/>
            <person name="Grutzner F."/>
            <person name="Belov K."/>
            <person name="Miller W."/>
            <person name="Clarke L."/>
            <person name="Chinwalla A.T."/>
            <person name="Yang S.P."/>
            <person name="Heger A."/>
            <person name="Locke D.P."/>
            <person name="Miethke P."/>
            <person name="Waters P.D."/>
            <person name="Veyrunes F."/>
            <person name="Fulton L."/>
            <person name="Fulton B."/>
            <person name="Graves T."/>
            <person name="Wallis J."/>
            <person name="Puente X.S."/>
            <person name="Lopez-Otin C."/>
            <person name="Ordonez G.R."/>
            <person name="Eichler E.E."/>
            <person name="Chen L."/>
            <person name="Cheng Z."/>
            <person name="Deakin J.E."/>
            <person name="Alsop A."/>
            <person name="Thompson K."/>
            <person name="Kirby P."/>
            <person name="Papenfuss A.T."/>
            <person name="Wakefield M.J."/>
            <person name="Olender T."/>
            <person name="Lancet D."/>
            <person name="Huttley G.A."/>
            <person name="Smit A.F."/>
            <person name="Pask A."/>
            <person name="Temple-Smith P."/>
            <person name="Batzer M.A."/>
            <person name="Walker J.A."/>
            <person name="Konkel M.K."/>
            <person name="Harris R.S."/>
            <person name="Whittington C.M."/>
            <person name="Wong E.S."/>
            <person name="Gemmell N.J."/>
            <person name="Buschiazzo E."/>
            <person name="Vargas Jentzsch I.M."/>
            <person name="Merkel A."/>
            <person name="Schmitz J."/>
            <person name="Zemann A."/>
            <person name="Churakov G."/>
            <person name="Kriegs J.O."/>
            <person name="Brosius J."/>
            <person name="Murchison E.P."/>
            <person name="Sachidanandam R."/>
            <person name="Smith C."/>
            <person name="Hannon G.J."/>
            <person name="Tsend-Ayush E."/>
            <person name="McMillan D."/>
            <person name="Attenborough R."/>
            <person name="Rens W."/>
            <person name="Ferguson-Smith M."/>
            <person name="Lefevre C.M."/>
            <person name="Sharp J.A."/>
            <person name="Nicholas K.R."/>
            <person name="Ray D.A."/>
            <person name="Kube M."/>
            <person name="Reinhardt R."/>
            <person name="Pringle T.H."/>
            <person name="Taylor J."/>
            <person name="Jones R.C."/>
            <person name="Nixon B."/>
            <person name="Dacheux J.L."/>
            <person name="Niwa H."/>
            <person name="Sekita Y."/>
            <person name="Huang X."/>
            <person name="Stark A."/>
            <person name="Kheradpour P."/>
            <person name="Kellis M."/>
            <person name="Flicek P."/>
            <person name="Chen Y."/>
            <person name="Webber C."/>
            <person name="Hardison R."/>
            <person name="Nelson J."/>
            <person name="Hallsworth-Pepin K."/>
            <person name="Delehaunty K."/>
            <person name="Markovic C."/>
            <person name="Minx P."/>
            <person name="Feng Y."/>
            <person name="Kremitzki C."/>
            <person name="Mitreva M."/>
            <person name="Glasscock J."/>
            <person name="Wylie T."/>
            <person name="Wohldmann P."/>
            <person name="Thiru P."/>
            <person name="Nhan M.N."/>
            <person name="Pohl C.S."/>
            <person name="Smith S.M."/>
            <person name="Hou S."/>
            <person name="Nefedov M."/>
            <person name="de Jong P.J."/>
            <person name="Renfree M.B."/>
            <person name="Mardis E.R."/>
            <person name="Wilson R.K."/>
        </authorList>
    </citation>
    <scope>NUCLEOTIDE SEQUENCE [LARGE SCALE GENOMIC DNA]</scope>
    <source>
        <strain evidence="23 24">Glennie</strain>
    </source>
</reference>
<dbReference type="GO" id="GO:0005789">
    <property type="term" value="C:endoplasmic reticulum membrane"/>
    <property type="evidence" value="ECO:0007669"/>
    <property type="project" value="UniProtKB-SubCell"/>
</dbReference>
<dbReference type="InterPro" id="IPR017907">
    <property type="entry name" value="Znf_RING_CS"/>
</dbReference>
<dbReference type="PANTHER" id="PTHR15898">
    <property type="entry name" value="BIFUNCTIONAL APOPTOSIS REGULATOR"/>
    <property type="match status" value="1"/>
</dbReference>
<dbReference type="CDD" id="cd16497">
    <property type="entry name" value="RING-HC_BAR"/>
    <property type="match status" value="1"/>
</dbReference>
<dbReference type="PROSITE" id="PS50105">
    <property type="entry name" value="SAM_DOMAIN"/>
    <property type="match status" value="1"/>
</dbReference>
<dbReference type="OMA" id="GNDQMPT"/>
<sequence>MMMMRAITMIVLTGIPKARGFDYAFKDADSTDINTYGSQEARKMEDASIKCEANTMSHEEEEPDTSISGQISVNEFSCHCCYDILVNPTTLNCGHSFCRHCLALWWVSSKKTECPECREKWEGFPKVNILLRDAIEKLFPDAIKQRVEDIQQNSDVAHSLAAFQKYGNNQISVAPHSGRANQQRGGGFFSGVLTALTGVAVVLLVYHWSSRESEHDLLVHKSVARWTAEEVILWLEQLGPWASLYKEKFLSERVNGRLLLTLTDEEFSKIPYSIENSSHRKAILMELERVKTLGVKPPQNLWEYKAVNPGKSLFLLYALKSSPRLSMLYLYLFDYAETFLPFIHTICPVQEDLEEDIITKLLDLKDPSWKQWREFLVKYSFLPYQLIAEFAWDWLEVHYWTSRFLIVNAMLLSVLELFSFWRIWSRSELKTVPHRMWSHFWKVSTQGLFVAIFWPVIPQFICNCLFYWALYFNPIINIDLVVKEVRRLETQVL</sequence>
<dbReference type="FunCoup" id="F6SPS4">
    <property type="interactions" value="1273"/>
</dbReference>
<dbReference type="GO" id="GO:0036498">
    <property type="term" value="P:IRE1-mediated unfolded protein response"/>
    <property type="evidence" value="ECO:0007669"/>
    <property type="project" value="Ensembl"/>
</dbReference>
<evidence type="ECO:0000256" key="18">
    <source>
        <dbReference type="PROSITE-ProRule" id="PRU00175"/>
    </source>
</evidence>
<comment type="subunit">
    <text evidence="16">Interacts with CASP8, BCL2 and BCL2L1 through SAM domain and also with HIP1, IFT57, ESRRBL1 and BCAP31. Interacts with NGFR; this interaction inhibits NF-kappa-B and JNK-related signaling pathways.</text>
</comment>
<keyword evidence="9" id="KW-0256">Endoplasmic reticulum</keyword>
<feature type="signal peptide" evidence="20">
    <location>
        <begin position="1"/>
        <end position="20"/>
    </location>
</feature>
<evidence type="ECO:0000256" key="8">
    <source>
        <dbReference type="ARBA" id="ARBA00022771"/>
    </source>
</evidence>
<protein>
    <recommendedName>
        <fullName evidence="17">Bifunctional apoptosis regulator</fullName>
        <ecNumber evidence="3">2.3.2.27</ecNumber>
    </recommendedName>
</protein>
<dbReference type="STRING" id="9258.ENSOANP00000024000"/>
<comment type="catalytic activity">
    <reaction evidence="1">
        <text>S-ubiquitinyl-[E2 ubiquitin-conjugating enzyme]-L-cysteine + [acceptor protein]-L-lysine = [E2 ubiquitin-conjugating enzyme]-L-cysteine + N(6)-ubiquitinyl-[acceptor protein]-L-lysine.</text>
        <dbReference type="EC" id="2.3.2.27"/>
    </reaction>
</comment>
<dbReference type="PANTHER" id="PTHR15898:SF13">
    <property type="entry name" value="BIFUNCTIONAL APOPTOSIS REGULATOR"/>
    <property type="match status" value="1"/>
</dbReference>
<evidence type="ECO:0000256" key="13">
    <source>
        <dbReference type="ARBA" id="ARBA00023136"/>
    </source>
</evidence>
<evidence type="ECO:0000256" key="9">
    <source>
        <dbReference type="ARBA" id="ARBA00022824"/>
    </source>
</evidence>
<gene>
    <name evidence="23" type="primary">BFAR</name>
</gene>
<dbReference type="GO" id="GO:0061630">
    <property type="term" value="F:ubiquitin protein ligase activity"/>
    <property type="evidence" value="ECO:0000318"/>
    <property type="project" value="GO_Central"/>
</dbReference>
<dbReference type="EC" id="2.3.2.27" evidence="3"/>
<dbReference type="GeneTree" id="ENSGT00390000005386"/>
<keyword evidence="4" id="KW-0808">Transferase</keyword>
<evidence type="ECO:0000256" key="7">
    <source>
        <dbReference type="ARBA" id="ARBA00022723"/>
    </source>
</evidence>
<feature type="domain" description="RING-type" evidence="21">
    <location>
        <begin position="78"/>
        <end position="118"/>
    </location>
</feature>
<dbReference type="Pfam" id="PF00536">
    <property type="entry name" value="SAM_1"/>
    <property type="match status" value="1"/>
</dbReference>
<dbReference type="PROSITE" id="PS00518">
    <property type="entry name" value="ZF_RING_1"/>
    <property type="match status" value="1"/>
</dbReference>
<feature type="transmembrane region" description="Helical" evidence="19">
    <location>
        <begin position="187"/>
        <end position="206"/>
    </location>
</feature>
<keyword evidence="11" id="KW-0832">Ubl conjugation</keyword>
<evidence type="ECO:0000256" key="6">
    <source>
        <dbReference type="ARBA" id="ARBA00022703"/>
    </source>
</evidence>
<dbReference type="HOGENOM" id="CLU_057444_0_0_1"/>
<evidence type="ECO:0000256" key="15">
    <source>
        <dbReference type="ARBA" id="ARBA00055004"/>
    </source>
</evidence>
<dbReference type="FunFam" id="1.10.150.50:FF:000053">
    <property type="entry name" value="Bifunctional apoptosis regulator"/>
    <property type="match status" value="1"/>
</dbReference>
<dbReference type="SMART" id="SM00454">
    <property type="entry name" value="SAM"/>
    <property type="match status" value="1"/>
</dbReference>
<dbReference type="CDD" id="cd09513">
    <property type="entry name" value="SAM_BAR"/>
    <property type="match status" value="1"/>
</dbReference>
<dbReference type="Bgee" id="ENSOANG00000015244">
    <property type="expression patterns" value="Expressed in endometrium and 8 other cell types or tissues"/>
</dbReference>
<evidence type="ECO:0000256" key="17">
    <source>
        <dbReference type="ARBA" id="ARBA00073013"/>
    </source>
</evidence>
<dbReference type="InterPro" id="IPR013083">
    <property type="entry name" value="Znf_RING/FYVE/PHD"/>
</dbReference>
<keyword evidence="7" id="KW-0479">Metal-binding</keyword>
<keyword evidence="6" id="KW-0053">Apoptosis</keyword>
<dbReference type="SUPFAM" id="SSF47769">
    <property type="entry name" value="SAM/Pointed domain"/>
    <property type="match status" value="1"/>
</dbReference>
<dbReference type="InterPro" id="IPR001841">
    <property type="entry name" value="Znf_RING"/>
</dbReference>
<dbReference type="InParanoid" id="F6SPS4"/>
<keyword evidence="24" id="KW-1185">Reference proteome</keyword>
<keyword evidence="5 19" id="KW-0812">Transmembrane</keyword>
<evidence type="ECO:0000259" key="21">
    <source>
        <dbReference type="PROSITE" id="PS50089"/>
    </source>
</evidence>
<feature type="chain" id="PRO_5028369820" description="Bifunctional apoptosis regulator" evidence="20">
    <location>
        <begin position="21"/>
        <end position="493"/>
    </location>
</feature>
<dbReference type="FunFam" id="3.30.40.10:FF:000331">
    <property type="entry name" value="Bifunctional apoptosis regulator"/>
    <property type="match status" value="1"/>
</dbReference>
<evidence type="ECO:0000256" key="5">
    <source>
        <dbReference type="ARBA" id="ARBA00022692"/>
    </source>
</evidence>
<evidence type="ECO:0000256" key="20">
    <source>
        <dbReference type="SAM" id="SignalP"/>
    </source>
</evidence>
<dbReference type="Pfam" id="PF15227">
    <property type="entry name" value="zf-C3HC4_4"/>
    <property type="match status" value="1"/>
</dbReference>
<dbReference type="eggNOG" id="KOG4159">
    <property type="taxonomic scope" value="Eukaryota"/>
</dbReference>
<keyword evidence="8 18" id="KW-0863">Zinc-finger</keyword>
<dbReference type="AlphaFoldDB" id="F6SPS4"/>
<dbReference type="GO" id="GO:0008270">
    <property type="term" value="F:zinc ion binding"/>
    <property type="evidence" value="ECO:0007669"/>
    <property type="project" value="UniProtKB-KW"/>
</dbReference>
<dbReference type="GO" id="GO:0089720">
    <property type="term" value="F:caspase binding"/>
    <property type="evidence" value="ECO:0007669"/>
    <property type="project" value="Ensembl"/>
</dbReference>
<dbReference type="Gene3D" id="1.10.150.50">
    <property type="entry name" value="Transcription Factor, Ets-1"/>
    <property type="match status" value="1"/>
</dbReference>
<comment type="subcellular location">
    <subcellularLocation>
        <location evidence="2">Endoplasmic reticulum membrane</location>
        <topology evidence="2">Multi-pass membrane protein</topology>
    </subcellularLocation>
</comment>